<dbReference type="OrthoDB" id="4694525at2759"/>
<dbReference type="InterPro" id="IPR000845">
    <property type="entry name" value="Nucleoside_phosphorylase_d"/>
</dbReference>
<feature type="compositionally biased region" description="Basic and acidic residues" evidence="3">
    <location>
        <begin position="206"/>
        <end position="217"/>
    </location>
</feature>
<dbReference type="Pfam" id="PF01048">
    <property type="entry name" value="PNP_UDP_1"/>
    <property type="match status" value="1"/>
</dbReference>
<dbReference type="GO" id="GO:0016787">
    <property type="term" value="F:hydrolase activity"/>
    <property type="evidence" value="ECO:0007669"/>
    <property type="project" value="UniProtKB-KW"/>
</dbReference>
<comment type="caution">
    <text evidence="6">The sequence shown here is derived from an EMBL/GenBank/DDBJ whole genome shotgun (WGS) entry which is preliminary data.</text>
</comment>
<evidence type="ECO:0000259" key="4">
    <source>
        <dbReference type="Pfam" id="PF01048"/>
    </source>
</evidence>
<evidence type="ECO:0000256" key="3">
    <source>
        <dbReference type="SAM" id="MobiDB-lite"/>
    </source>
</evidence>
<dbReference type="GO" id="GO:0009116">
    <property type="term" value="P:nucleoside metabolic process"/>
    <property type="evidence" value="ECO:0007669"/>
    <property type="project" value="InterPro"/>
</dbReference>
<dbReference type="PANTHER" id="PTHR46082:SF11">
    <property type="entry name" value="AAA+ ATPASE DOMAIN-CONTAINING PROTEIN-RELATED"/>
    <property type="match status" value="1"/>
</dbReference>
<dbReference type="Gene3D" id="3.30.540.30">
    <property type="match status" value="2"/>
</dbReference>
<gene>
    <name evidence="6" type="ORF">ALTATR162_LOCUS12097</name>
</gene>
<keyword evidence="7" id="KW-1185">Reference proteome</keyword>
<name>A0A8J2NC65_9PLEO</name>
<feature type="domain" description="ORC1/DEAH AAA+ ATPase" evidence="5">
    <location>
        <begin position="363"/>
        <end position="481"/>
    </location>
</feature>
<dbReference type="SUPFAM" id="SSF52540">
    <property type="entry name" value="P-loop containing nucleoside triphosphate hydrolases"/>
    <property type="match status" value="1"/>
</dbReference>
<dbReference type="InterPro" id="IPR053137">
    <property type="entry name" value="NLR-like"/>
</dbReference>
<evidence type="ECO:0000256" key="1">
    <source>
        <dbReference type="ARBA" id="ARBA00022723"/>
    </source>
</evidence>
<evidence type="ECO:0000313" key="7">
    <source>
        <dbReference type="Proteomes" id="UP000676310"/>
    </source>
</evidence>
<dbReference type="Pfam" id="PF03571">
    <property type="entry name" value="Peptidase_M49"/>
    <property type="match status" value="1"/>
</dbReference>
<protein>
    <submittedName>
        <fullName evidence="6">Uncharacterized protein</fullName>
    </submittedName>
</protein>
<dbReference type="Gene3D" id="3.40.50.300">
    <property type="entry name" value="P-loop containing nucleotide triphosphate hydrolases"/>
    <property type="match status" value="1"/>
</dbReference>
<dbReference type="RefSeq" id="XP_043175677.1">
    <property type="nucleotide sequence ID" value="XM_043319742.1"/>
</dbReference>
<evidence type="ECO:0000313" key="6">
    <source>
        <dbReference type="EMBL" id="CAG5189842.1"/>
    </source>
</evidence>
<proteinExistence type="predicted"/>
<feature type="region of interest" description="Disordered" evidence="3">
    <location>
        <begin position="202"/>
        <end position="226"/>
    </location>
</feature>
<dbReference type="InterPro" id="IPR049945">
    <property type="entry name" value="AAA_22"/>
</dbReference>
<dbReference type="InterPro" id="IPR035994">
    <property type="entry name" value="Nucleoside_phosphorylase_sf"/>
</dbReference>
<reference evidence="6" key="1">
    <citation type="submission" date="2021-05" db="EMBL/GenBank/DDBJ databases">
        <authorList>
            <person name="Stam R."/>
        </authorList>
    </citation>
    <scope>NUCLEOTIDE SEQUENCE</scope>
    <source>
        <strain evidence="6">CS162</strain>
    </source>
</reference>
<dbReference type="InterPro" id="IPR039461">
    <property type="entry name" value="Peptidase_M49"/>
</dbReference>
<dbReference type="GO" id="GO:0046872">
    <property type="term" value="F:metal ion binding"/>
    <property type="evidence" value="ECO:0007669"/>
    <property type="project" value="UniProtKB-KW"/>
</dbReference>
<dbReference type="Pfam" id="PF13401">
    <property type="entry name" value="AAA_22"/>
    <property type="match status" value="1"/>
</dbReference>
<sequence>MARQLRREDYTVGWVCALPVELAAAQEMLDEEHPDLERNAADNDENLYALGSIGGHNVAIVCLPAGRIGNNPAAAVATQMRATFKKIRFGLMVGIGGGVPSAEADVRLGDVVVSQPQGKHGGVVQYDSGKATASGFERTGALNSPPQVLLAAVAKVRANELRGRSKLCDHITKLEGIGKFQRSRAGLDVLFEAAYEHEGGQTCDKCSSDRHEAREPRDSEEEVSVHHGTIASGNQVIKDAAVRDKLSTELGGVLCFEMEAAGLMNSFPCLVIRGICDYADSHKNKRWQPYAAATAAAYAKEVLSVIPPAEVAKSRTAEEAIREASGRVPTPTYYIPFLKNRYFVGRQEELRVLQQKLMVDQDCQKLSIVGLGGTGKTQVALQFAYSVKERWPEYSILWVPALSMESFEQACGSVARALRIPQEGGGDEDVKELVQQHLSSSRAGRWLLIVDNADDADIFFGTEQSRGIVDYLPESETGVVVYTTRTPEIAELTRGDVLELGAMDRQDAAAFLTKSLTRKDLLRDNATTAELLDELTCLPLAIAQAAAYLNRNRMSVAKYLQLLRSTEQEVVALMSREFRDDTRYKGSANAVATTWVVSFSQIREHDAAAANLLAFISIILRQVSPESIDIFDFILELYWSCSGNWDVLVAEECIGREDCDAFLDYAATFLSNIGNYYGSGDQKFLPSVSSAALTRLSKKSPKLEYLYEKISSAIITMPPYGLGFPSDTAQSAYYPGDSLITRDEISAVSRLLEKHSIFPENTRIQKVSSPKAHTFEVLRASVEHDTEPSVIEIPSLGATMKVKGGDHSGELARICASLSEAKKYAANEKQEQFLSQYIESFRTGDLEVYRNSQRTWITDKSPRVENIFGFVEPYRDPYGIRAEFEGLVAIMDLEETSKLTKLVESSSIFIKRLPWAGNDENDGKGPFEKALFEPPDFTSIHSLAYCSSIIFPGINLPNYNDIRDEFGFKNVIIANRMSAEGNKAHVSPFIDPAELDSFQRAKYPAYYWWVVLHELLGHGTGRMMAEESEGKFNFDIHNPPVSPLSGKPITTWYKLGQTWTGQFGDLATTVDECRAELVGAYLMDDVELLELLGYDENSEITAADLTYNIYLQLGTDGLRGLANFNVEHRKWGQAHSRAHFAILKCLLTDSNGCVTVDYNPQSKSLIVRVDRSKIVSHGKPALGRMLLRLHLCRCTADVQSCREYYEELSWVHAEHLAWREIVLAKQEPRWVFVQANTFLRGEEVVLKEYAATAKGVIQSWAERQV</sequence>
<dbReference type="Proteomes" id="UP000676310">
    <property type="component" value="Unassembled WGS sequence"/>
</dbReference>
<dbReference type="SUPFAM" id="SSF53167">
    <property type="entry name" value="Purine and uridine phosphorylases"/>
    <property type="match status" value="1"/>
</dbReference>
<evidence type="ECO:0000256" key="2">
    <source>
        <dbReference type="ARBA" id="ARBA00022801"/>
    </source>
</evidence>
<dbReference type="GO" id="GO:0043531">
    <property type="term" value="F:ADP binding"/>
    <property type="evidence" value="ECO:0007669"/>
    <property type="project" value="InterPro"/>
</dbReference>
<organism evidence="6 7">
    <name type="scientific">Alternaria atra</name>
    <dbReference type="NCBI Taxonomy" id="119953"/>
    <lineage>
        <taxon>Eukaryota</taxon>
        <taxon>Fungi</taxon>
        <taxon>Dikarya</taxon>
        <taxon>Ascomycota</taxon>
        <taxon>Pezizomycotina</taxon>
        <taxon>Dothideomycetes</taxon>
        <taxon>Pleosporomycetidae</taxon>
        <taxon>Pleosporales</taxon>
        <taxon>Pleosporineae</taxon>
        <taxon>Pleosporaceae</taxon>
        <taxon>Alternaria</taxon>
        <taxon>Alternaria sect. Ulocladioides</taxon>
    </lineage>
</organism>
<dbReference type="EMBL" id="CAJRGZ010000036">
    <property type="protein sequence ID" value="CAG5189842.1"/>
    <property type="molecule type" value="Genomic_DNA"/>
</dbReference>
<feature type="domain" description="Nucleoside phosphorylase" evidence="4">
    <location>
        <begin position="12"/>
        <end position="302"/>
    </location>
</feature>
<keyword evidence="1" id="KW-0479">Metal-binding</keyword>
<keyword evidence="2" id="KW-0378">Hydrolase</keyword>
<dbReference type="GeneID" id="67012442"/>
<dbReference type="InterPro" id="IPR027417">
    <property type="entry name" value="P-loop_NTPase"/>
</dbReference>
<dbReference type="PANTHER" id="PTHR46082">
    <property type="entry name" value="ATP/GTP-BINDING PROTEIN-RELATED"/>
    <property type="match status" value="1"/>
</dbReference>
<evidence type="ECO:0000259" key="5">
    <source>
        <dbReference type="Pfam" id="PF13401"/>
    </source>
</evidence>
<dbReference type="AlphaFoldDB" id="A0A8J2NC65"/>
<dbReference type="Gene3D" id="3.40.50.1580">
    <property type="entry name" value="Nucleoside phosphorylase domain"/>
    <property type="match status" value="1"/>
</dbReference>
<accession>A0A8J2NC65</accession>